<feature type="region of interest" description="Disordered" evidence="11">
    <location>
        <begin position="87"/>
        <end position="118"/>
    </location>
</feature>
<accession>A0AAV5WLU1</accession>
<dbReference type="PANTHER" id="PTHR13135">
    <property type="entry name" value="CYTOSOLIC RESINIFERATOXIN BINDING PROTEIN RBP-26"/>
    <property type="match status" value="1"/>
</dbReference>
<dbReference type="InterPro" id="IPR019385">
    <property type="entry name" value="PHAX_RNA-binding_domain"/>
</dbReference>
<keyword evidence="7" id="KW-0694">RNA-binding</keyword>
<name>A0AAV5WLU1_9BILA</name>
<sequence length="299" mass="32183">GRSLRRDGGGFLTEVESFGVAPSAGRYNNNWQPRRGRGGGVRWMANSRGGWNRAPMQPATLETGEAMELGEGAADYANGGRGGWRGGARGFVPRGRGGNWTSGEGRKRTWNSDHTKDPAELMDGGYSLEALMAAQFQEGLTPTELGEQIAKDLGERVSDTVVRIVEAVGATKALALLDDTKKAEQAGGVKVNNGSRRRTPGGVYIMLFKADADIEPAIKEKIFEAGREQQQPRPILTARRSRSYGKPQDVTKSLDELLEAKKEKEAEGETKEGESMPSTDGGEVVDCGEKEDTPGPAME</sequence>
<dbReference type="Gene3D" id="1.10.10.1440">
    <property type="entry name" value="PHAX RNA-binding domain"/>
    <property type="match status" value="1"/>
</dbReference>
<feature type="non-terminal residue" evidence="13">
    <location>
        <position position="1"/>
    </location>
</feature>
<evidence type="ECO:0000256" key="10">
    <source>
        <dbReference type="ARBA" id="ARBA00030834"/>
    </source>
</evidence>
<reference evidence="13" key="1">
    <citation type="submission" date="2023-10" db="EMBL/GenBank/DDBJ databases">
        <title>Genome assembly of Pristionchus species.</title>
        <authorList>
            <person name="Yoshida K."/>
            <person name="Sommer R.J."/>
        </authorList>
    </citation>
    <scope>NUCLEOTIDE SEQUENCE</scope>
    <source>
        <strain evidence="13">RS5133</strain>
    </source>
</reference>
<dbReference type="GO" id="GO:0005634">
    <property type="term" value="C:nucleus"/>
    <property type="evidence" value="ECO:0007669"/>
    <property type="project" value="UniProtKB-SubCell"/>
</dbReference>
<dbReference type="Pfam" id="PF10258">
    <property type="entry name" value="PHAX_RNA-bd"/>
    <property type="match status" value="1"/>
</dbReference>
<evidence type="ECO:0000256" key="8">
    <source>
        <dbReference type="ARBA" id="ARBA00022927"/>
    </source>
</evidence>
<keyword evidence="5" id="KW-0813">Transport</keyword>
<evidence type="ECO:0000313" key="13">
    <source>
        <dbReference type="EMBL" id="GMT31243.1"/>
    </source>
</evidence>
<dbReference type="InterPro" id="IPR039047">
    <property type="entry name" value="PHAX"/>
</dbReference>
<evidence type="ECO:0000256" key="7">
    <source>
        <dbReference type="ARBA" id="ARBA00022884"/>
    </source>
</evidence>
<dbReference type="Proteomes" id="UP001432322">
    <property type="component" value="Unassembled WGS sequence"/>
</dbReference>
<evidence type="ECO:0000256" key="4">
    <source>
        <dbReference type="ARBA" id="ARBA00016856"/>
    </source>
</evidence>
<evidence type="ECO:0000256" key="9">
    <source>
        <dbReference type="ARBA" id="ARBA00023242"/>
    </source>
</evidence>
<feature type="compositionally biased region" description="Basic and acidic residues" evidence="11">
    <location>
        <begin position="104"/>
        <end position="118"/>
    </location>
</feature>
<dbReference type="EMBL" id="BTSY01000006">
    <property type="protein sequence ID" value="GMT31243.1"/>
    <property type="molecule type" value="Genomic_DNA"/>
</dbReference>
<dbReference type="PANTHER" id="PTHR13135:SF0">
    <property type="entry name" value="PHOSPHORYLATED ADAPTER RNA EXPORT PROTEIN"/>
    <property type="match status" value="1"/>
</dbReference>
<dbReference type="AlphaFoldDB" id="A0AAV5WLU1"/>
<evidence type="ECO:0000256" key="3">
    <source>
        <dbReference type="ARBA" id="ARBA00006094"/>
    </source>
</evidence>
<evidence type="ECO:0000259" key="12">
    <source>
        <dbReference type="Pfam" id="PF10258"/>
    </source>
</evidence>
<organism evidence="13 14">
    <name type="scientific">Pristionchus fissidentatus</name>
    <dbReference type="NCBI Taxonomy" id="1538716"/>
    <lineage>
        <taxon>Eukaryota</taxon>
        <taxon>Metazoa</taxon>
        <taxon>Ecdysozoa</taxon>
        <taxon>Nematoda</taxon>
        <taxon>Chromadorea</taxon>
        <taxon>Rhabditida</taxon>
        <taxon>Rhabditina</taxon>
        <taxon>Diplogasteromorpha</taxon>
        <taxon>Diplogasteroidea</taxon>
        <taxon>Neodiplogasteridae</taxon>
        <taxon>Pristionchus</taxon>
    </lineage>
</organism>
<keyword evidence="6" id="KW-0963">Cytoplasm</keyword>
<feature type="region of interest" description="Disordered" evidence="11">
    <location>
        <begin position="224"/>
        <end position="299"/>
    </location>
</feature>
<evidence type="ECO:0000256" key="5">
    <source>
        <dbReference type="ARBA" id="ARBA00022448"/>
    </source>
</evidence>
<feature type="domain" description="Phosphorylated adapter RNA export protein RNA-binding" evidence="12">
    <location>
        <begin position="147"/>
        <end position="227"/>
    </location>
</feature>
<comment type="similarity">
    <text evidence="3">Belongs to the PHAX family.</text>
</comment>
<evidence type="ECO:0000313" key="14">
    <source>
        <dbReference type="Proteomes" id="UP001432322"/>
    </source>
</evidence>
<keyword evidence="8" id="KW-0653">Protein transport</keyword>
<comment type="caution">
    <text evidence="13">The sequence shown here is derived from an EMBL/GenBank/DDBJ whole genome shotgun (WGS) entry which is preliminary data.</text>
</comment>
<evidence type="ECO:0000256" key="1">
    <source>
        <dbReference type="ARBA" id="ARBA00004123"/>
    </source>
</evidence>
<keyword evidence="9" id="KW-0539">Nucleus</keyword>
<gene>
    <name evidence="13" type="ORF">PFISCL1PPCAC_22540</name>
</gene>
<dbReference type="GO" id="GO:0006408">
    <property type="term" value="P:snRNA export from nucleus"/>
    <property type="evidence" value="ECO:0007669"/>
    <property type="project" value="InterPro"/>
</dbReference>
<keyword evidence="14" id="KW-1185">Reference proteome</keyword>
<proteinExistence type="inferred from homology"/>
<feature type="compositionally biased region" description="Gly residues" evidence="11">
    <location>
        <begin position="87"/>
        <end position="100"/>
    </location>
</feature>
<feature type="compositionally biased region" description="Basic and acidic residues" evidence="11">
    <location>
        <begin position="252"/>
        <end position="274"/>
    </location>
</feature>
<evidence type="ECO:0000256" key="6">
    <source>
        <dbReference type="ARBA" id="ARBA00022490"/>
    </source>
</evidence>
<comment type="subcellular location">
    <subcellularLocation>
        <location evidence="2">Cytoplasm</location>
    </subcellularLocation>
    <subcellularLocation>
        <location evidence="1">Nucleus</location>
    </subcellularLocation>
</comment>
<dbReference type="GO" id="GO:0005737">
    <property type="term" value="C:cytoplasm"/>
    <property type="evidence" value="ECO:0007669"/>
    <property type="project" value="UniProtKB-SubCell"/>
</dbReference>
<dbReference type="InterPro" id="IPR038092">
    <property type="entry name" value="PHAX_RNA-binding_sf"/>
</dbReference>
<evidence type="ECO:0000256" key="11">
    <source>
        <dbReference type="SAM" id="MobiDB-lite"/>
    </source>
</evidence>
<dbReference type="GO" id="GO:0015031">
    <property type="term" value="P:protein transport"/>
    <property type="evidence" value="ECO:0007669"/>
    <property type="project" value="UniProtKB-KW"/>
</dbReference>
<evidence type="ECO:0000256" key="2">
    <source>
        <dbReference type="ARBA" id="ARBA00004496"/>
    </source>
</evidence>
<dbReference type="GO" id="GO:0003723">
    <property type="term" value="F:RNA binding"/>
    <property type="evidence" value="ECO:0007669"/>
    <property type="project" value="UniProtKB-KW"/>
</dbReference>
<protein>
    <recommendedName>
        <fullName evidence="4">Phosphorylated adapter RNA export protein</fullName>
    </recommendedName>
    <alternativeName>
        <fullName evidence="10">RNA U small nuclear RNA export adapter protein</fullName>
    </alternativeName>
</protein>